<evidence type="ECO:0008006" key="4">
    <source>
        <dbReference type="Google" id="ProtNLM"/>
    </source>
</evidence>
<organism evidence="2 3">
    <name type="scientific">Peiella sedimenti</name>
    <dbReference type="NCBI Taxonomy" id="3061083"/>
    <lineage>
        <taxon>Bacteria</taxon>
        <taxon>Pseudomonadati</taxon>
        <taxon>Pseudomonadota</taxon>
        <taxon>Alphaproteobacteria</taxon>
        <taxon>Caulobacterales</taxon>
        <taxon>Caulobacteraceae</taxon>
        <taxon>Peiella</taxon>
    </lineage>
</organism>
<feature type="signal peptide" evidence="1">
    <location>
        <begin position="1"/>
        <end position="20"/>
    </location>
</feature>
<sequence length="172" mass="18079">MSARLLLSAAAVSLAAAACAPVTPPPPMGPPPAVVFNAAAFAWSAQPGTASIEGRTDYRTDGRTWRCAGSVGLTPETPWTRQRFQTLYGSTDRAALPAAVVRARTVAEASADYRGFVRNTTCGADGTFRFEGLPQGAWFVIVPVTPQGGGEAVVLMRRVETRNGRAVQVTLS</sequence>
<evidence type="ECO:0000256" key="1">
    <source>
        <dbReference type="SAM" id="SignalP"/>
    </source>
</evidence>
<dbReference type="EMBL" id="JAUKTR010000001">
    <property type="protein sequence ID" value="MDO1557887.1"/>
    <property type="molecule type" value="Genomic_DNA"/>
</dbReference>
<dbReference type="Proteomes" id="UP001169063">
    <property type="component" value="Unassembled WGS sequence"/>
</dbReference>
<comment type="caution">
    <text evidence="2">The sequence shown here is derived from an EMBL/GenBank/DDBJ whole genome shotgun (WGS) entry which is preliminary data.</text>
</comment>
<protein>
    <recommendedName>
        <fullName evidence="4">Carboxypeptidase regulatory-like domain-containing protein</fullName>
    </recommendedName>
</protein>
<evidence type="ECO:0000313" key="3">
    <source>
        <dbReference type="Proteomes" id="UP001169063"/>
    </source>
</evidence>
<reference evidence="2" key="1">
    <citation type="submission" date="2023-07" db="EMBL/GenBank/DDBJ databases">
        <title>Brevundimonas soil sp. nov., isolated from the soil of chemical plant.</title>
        <authorList>
            <person name="Wu N."/>
        </authorList>
    </citation>
    <scope>NUCLEOTIDE SEQUENCE</scope>
    <source>
        <strain evidence="2">XZ-24</strain>
    </source>
</reference>
<feature type="chain" id="PRO_5045410327" description="Carboxypeptidase regulatory-like domain-containing protein" evidence="1">
    <location>
        <begin position="21"/>
        <end position="172"/>
    </location>
</feature>
<accession>A0ABT8SKW1</accession>
<gene>
    <name evidence="2" type="ORF">Q0812_00415</name>
</gene>
<dbReference type="RefSeq" id="WP_302108318.1">
    <property type="nucleotide sequence ID" value="NZ_JAUKTR010000001.1"/>
</dbReference>
<evidence type="ECO:0000313" key="2">
    <source>
        <dbReference type="EMBL" id="MDO1557887.1"/>
    </source>
</evidence>
<dbReference type="SUPFAM" id="SSF117074">
    <property type="entry name" value="Hypothetical protein PA1324"/>
    <property type="match status" value="1"/>
</dbReference>
<name>A0ABT8SKW1_9CAUL</name>
<keyword evidence="3" id="KW-1185">Reference proteome</keyword>
<dbReference type="PROSITE" id="PS51257">
    <property type="entry name" value="PROKAR_LIPOPROTEIN"/>
    <property type="match status" value="1"/>
</dbReference>
<keyword evidence="1" id="KW-0732">Signal</keyword>
<proteinExistence type="predicted"/>